<protein>
    <recommendedName>
        <fullName evidence="3">DUF4382 domain-containing protein</fullName>
    </recommendedName>
</protein>
<organism evidence="1 2">
    <name type="scientific">Ornithinibacillus xuwenensis</name>
    <dbReference type="NCBI Taxonomy" id="3144668"/>
    <lineage>
        <taxon>Bacteria</taxon>
        <taxon>Bacillati</taxon>
        <taxon>Bacillota</taxon>
        <taxon>Bacilli</taxon>
        <taxon>Bacillales</taxon>
        <taxon>Bacillaceae</taxon>
        <taxon>Ornithinibacillus</taxon>
    </lineage>
</organism>
<dbReference type="Proteomes" id="UP001444625">
    <property type="component" value="Unassembled WGS sequence"/>
</dbReference>
<keyword evidence="2" id="KW-1185">Reference proteome</keyword>
<proteinExistence type="predicted"/>
<name>A0ABU9XKI9_9BACI</name>
<gene>
    <name evidence="1" type="ORF">ABC228_10400</name>
</gene>
<accession>A0ABU9XKI9</accession>
<evidence type="ECO:0000313" key="2">
    <source>
        <dbReference type="Proteomes" id="UP001444625"/>
    </source>
</evidence>
<evidence type="ECO:0008006" key="3">
    <source>
        <dbReference type="Google" id="ProtNLM"/>
    </source>
</evidence>
<dbReference type="RefSeq" id="WP_345825069.1">
    <property type="nucleotide sequence ID" value="NZ_JBDIML010000003.1"/>
</dbReference>
<comment type="caution">
    <text evidence="1">The sequence shown here is derived from an EMBL/GenBank/DDBJ whole genome shotgun (WGS) entry which is preliminary data.</text>
</comment>
<sequence>MKRMIGLVFVTSLSVLIGCQEQPSEKVLHYQANNEIIGIEKEEIIGDISDTIYDSIDRSNLEAKEVFIHPIEGKGEDIVLPEGRYVIGIGEVLDGLPQSGRILVYDDEGQLLLNELVDSAYGVNSVTLDLNGVHKVHIDGLDQALIVPASTQISNELTAGIWEVGKDIEAGKYSVIAASEFAFGDLQVFEEGESPKLYEILNSSTDSKIEIELKKGQKLKISGLSYLKFEPEAS</sequence>
<dbReference type="PROSITE" id="PS51257">
    <property type="entry name" value="PROKAR_LIPOPROTEIN"/>
    <property type="match status" value="1"/>
</dbReference>
<dbReference type="EMBL" id="JBDIML010000003">
    <property type="protein sequence ID" value="MEN2767599.1"/>
    <property type="molecule type" value="Genomic_DNA"/>
</dbReference>
<evidence type="ECO:0000313" key="1">
    <source>
        <dbReference type="EMBL" id="MEN2767599.1"/>
    </source>
</evidence>
<reference evidence="1 2" key="1">
    <citation type="submission" date="2024-05" db="EMBL/GenBank/DDBJ databases">
        <authorList>
            <person name="Haq I."/>
            <person name="Ullah Z."/>
            <person name="Ahmad R."/>
            <person name="Li M."/>
            <person name="Tong Y."/>
        </authorList>
    </citation>
    <scope>NUCLEOTIDE SEQUENCE [LARGE SCALE GENOMIC DNA]</scope>
    <source>
        <strain evidence="1 2">16A2E</strain>
    </source>
</reference>